<dbReference type="PANTHER" id="PTHR38471">
    <property type="entry name" value="FOUR HELIX BUNDLE PROTEIN"/>
    <property type="match status" value="1"/>
</dbReference>
<dbReference type="PIRSF" id="PIRSF035652">
    <property type="entry name" value="CHP02436"/>
    <property type="match status" value="1"/>
</dbReference>
<evidence type="ECO:0000313" key="1">
    <source>
        <dbReference type="EMBL" id="TLF44931.1"/>
    </source>
</evidence>
<dbReference type="NCBIfam" id="TIGR02436">
    <property type="entry name" value="four helix bundle protein"/>
    <property type="match status" value="1"/>
</dbReference>
<dbReference type="OrthoDB" id="285993at2"/>
<dbReference type="Pfam" id="PF05635">
    <property type="entry name" value="23S_rRNA_IVP"/>
    <property type="match status" value="1"/>
</dbReference>
<protein>
    <submittedName>
        <fullName evidence="1">Four helix bundle protein</fullName>
    </submittedName>
</protein>
<dbReference type="Proteomes" id="UP000308382">
    <property type="component" value="Unassembled WGS sequence"/>
</dbReference>
<gene>
    <name evidence="1" type="ORF">FEK29_09235</name>
</gene>
<sequence length="119" mass="14007">MKDLKIRTQNFSFECWELCKLIPKSREFDAWVRQLIRSSSSVGANYRAACRAKSDKDFINKLKIVEEELDESMFWLEMFQKTEINEKNNLNVLLKEANELLAITVSSIMTVRKRLNQIS</sequence>
<dbReference type="PANTHER" id="PTHR38471:SF2">
    <property type="entry name" value="FOUR HELIX BUNDLE PROTEIN"/>
    <property type="match status" value="1"/>
</dbReference>
<keyword evidence="2" id="KW-1185">Reference proteome</keyword>
<dbReference type="InterPro" id="IPR012657">
    <property type="entry name" value="23S_rRNA-intervening_sequence"/>
</dbReference>
<name>A0A5R8M5T2_9FLAO</name>
<organism evidence="1 2">
    <name type="scientific">Maribacter aurantiacus</name>
    <dbReference type="NCBI Taxonomy" id="1882343"/>
    <lineage>
        <taxon>Bacteria</taxon>
        <taxon>Pseudomonadati</taxon>
        <taxon>Bacteroidota</taxon>
        <taxon>Flavobacteriia</taxon>
        <taxon>Flavobacteriales</taxon>
        <taxon>Flavobacteriaceae</taxon>
        <taxon>Maribacter</taxon>
    </lineage>
</organism>
<dbReference type="AlphaFoldDB" id="A0A5R8M5T2"/>
<proteinExistence type="predicted"/>
<accession>A0A5R8M5T2</accession>
<reference evidence="1 2" key="1">
    <citation type="journal article" date="2017" name="Int. J. Syst. Evol. Microbiol.">
        <title>Maripseudobacter aurantiacus gen. nov., sp. nov., a novel member of the family Flavobacteriaceae isolated from a sedimentation basin.</title>
        <authorList>
            <person name="Chen C."/>
            <person name="Su Y."/>
            <person name="Tao T."/>
            <person name="Fu G."/>
            <person name="Zhang C."/>
            <person name="Sun C."/>
            <person name="Zhang X."/>
            <person name="Wu M."/>
        </authorList>
    </citation>
    <scope>NUCLEOTIDE SEQUENCE [LARGE SCALE GENOMIC DNA]</scope>
    <source>
        <strain evidence="2">CDA4</strain>
    </source>
</reference>
<evidence type="ECO:0000313" key="2">
    <source>
        <dbReference type="Proteomes" id="UP000308382"/>
    </source>
</evidence>
<comment type="caution">
    <text evidence="1">The sequence shown here is derived from an EMBL/GenBank/DDBJ whole genome shotgun (WGS) entry which is preliminary data.</text>
</comment>
<dbReference type="Gene3D" id="1.20.1440.60">
    <property type="entry name" value="23S rRNA-intervening sequence"/>
    <property type="match status" value="1"/>
</dbReference>
<dbReference type="SUPFAM" id="SSF158446">
    <property type="entry name" value="IVS-encoded protein-like"/>
    <property type="match status" value="1"/>
</dbReference>
<dbReference type="InterPro" id="IPR036583">
    <property type="entry name" value="23S_rRNA_IVS_sf"/>
</dbReference>
<dbReference type="RefSeq" id="WP_138258139.1">
    <property type="nucleotide sequence ID" value="NZ_VBUK01000004.1"/>
</dbReference>
<dbReference type="EMBL" id="VBUK01000004">
    <property type="protein sequence ID" value="TLF44931.1"/>
    <property type="molecule type" value="Genomic_DNA"/>
</dbReference>